<feature type="compositionally biased region" description="Basic and acidic residues" evidence="1">
    <location>
        <begin position="260"/>
        <end position="279"/>
    </location>
</feature>
<dbReference type="GO" id="GO:0031942">
    <property type="term" value="C:i-AAA complex"/>
    <property type="evidence" value="ECO:0007669"/>
    <property type="project" value="TreeGrafter"/>
</dbReference>
<feature type="transmembrane region" description="Helical" evidence="2">
    <location>
        <begin position="84"/>
        <end position="104"/>
    </location>
</feature>
<dbReference type="Proteomes" id="UP000275078">
    <property type="component" value="Unassembled WGS sequence"/>
</dbReference>
<evidence type="ECO:0000256" key="1">
    <source>
        <dbReference type="SAM" id="MobiDB-lite"/>
    </source>
</evidence>
<dbReference type="Gene3D" id="1.25.40.10">
    <property type="entry name" value="Tetratricopeptide repeat domain"/>
    <property type="match status" value="1"/>
</dbReference>
<gene>
    <name evidence="3" type="ORF">BJ508DRAFT_230451</name>
</gene>
<evidence type="ECO:0008006" key="5">
    <source>
        <dbReference type="Google" id="ProtNLM"/>
    </source>
</evidence>
<dbReference type="GO" id="GO:0006515">
    <property type="term" value="P:protein quality control for misfolded or incompletely synthesized proteins"/>
    <property type="evidence" value="ECO:0007669"/>
    <property type="project" value="TreeGrafter"/>
</dbReference>
<dbReference type="STRING" id="1160509.A0A3N4HSD1"/>
<dbReference type="SUPFAM" id="SSF48452">
    <property type="entry name" value="TPR-like"/>
    <property type="match status" value="1"/>
</dbReference>
<evidence type="ECO:0000256" key="2">
    <source>
        <dbReference type="SAM" id="Phobius"/>
    </source>
</evidence>
<name>A0A3N4HSD1_ASCIM</name>
<dbReference type="CDD" id="cd24145">
    <property type="entry name" value="Mgr3-like"/>
    <property type="match status" value="1"/>
</dbReference>
<organism evidence="3 4">
    <name type="scientific">Ascobolus immersus RN42</name>
    <dbReference type="NCBI Taxonomy" id="1160509"/>
    <lineage>
        <taxon>Eukaryota</taxon>
        <taxon>Fungi</taxon>
        <taxon>Dikarya</taxon>
        <taxon>Ascomycota</taxon>
        <taxon>Pezizomycotina</taxon>
        <taxon>Pezizomycetes</taxon>
        <taxon>Pezizales</taxon>
        <taxon>Ascobolaceae</taxon>
        <taxon>Ascobolus</taxon>
    </lineage>
</organism>
<dbReference type="OrthoDB" id="10050400at2759"/>
<dbReference type="SMART" id="SM00028">
    <property type="entry name" value="TPR"/>
    <property type="match status" value="3"/>
</dbReference>
<accession>A0A3N4HSD1</accession>
<dbReference type="InterPro" id="IPR011990">
    <property type="entry name" value="TPR-like_helical_dom_sf"/>
</dbReference>
<evidence type="ECO:0000313" key="3">
    <source>
        <dbReference type="EMBL" id="RPA74951.1"/>
    </source>
</evidence>
<proteinExistence type="predicted"/>
<dbReference type="EMBL" id="ML119776">
    <property type="protein sequence ID" value="RPA74951.1"/>
    <property type="molecule type" value="Genomic_DNA"/>
</dbReference>
<keyword evidence="2" id="KW-1133">Transmembrane helix</keyword>
<dbReference type="PANTHER" id="PTHR28142:SF1">
    <property type="entry name" value="MITOCHONDRIAL INNER MEMBRANE I-AAA PROTEASE SUPERCOMPLEX SUBUNIT MGR3-RELATED"/>
    <property type="match status" value="1"/>
</dbReference>
<keyword evidence="4" id="KW-1185">Reference proteome</keyword>
<dbReference type="AlphaFoldDB" id="A0A3N4HSD1"/>
<dbReference type="PANTHER" id="PTHR28142">
    <property type="entry name" value="MITOCHONDRIAL INNER MEMBRANE I-AAA PROTEASE SUPERCOMPLEX SUBUNIT MGR3-RELATED"/>
    <property type="match status" value="1"/>
</dbReference>
<evidence type="ECO:0000313" key="4">
    <source>
        <dbReference type="Proteomes" id="UP000275078"/>
    </source>
</evidence>
<feature type="region of interest" description="Disordered" evidence="1">
    <location>
        <begin position="257"/>
        <end position="279"/>
    </location>
</feature>
<keyword evidence="2" id="KW-0472">Membrane</keyword>
<keyword evidence="2" id="KW-0812">Transmembrane</keyword>
<sequence length="440" mass="48638">MFRSILPTLRTTRTVAQSLPKRQFTSLPANASSKLLRTGPVRPTTARTTLGVHGVRQQRRTLFENLRARIQHERETGNLKNMRVPAAIAISISVFMIVGITYTLTQYYAWVDSTFHNFPDAVSQPLRKALFFKSRSEHAQAIAHFQKALVAAQEVGMYALSDEVTGMKLALAEYVGDELGRMDKKVEILWGVWDELMRAVEVAGEVDGEEKKRLLKRAVGTGVLLGRTLGGMGQHGREGAVLGRTVETMLREVMPAGGPIREEDKKPDEKVDDGEGGKVVRRDNRFTNEEMGGALEALAAHYTATNKPELATPLYLRTLSLVPPNTCHQVTIMTNLSGSLAHHPLPPTRSRAEFLQDAQTWANKALEIDNNIKPPVRTEECDEACVAALYNLGEIAELLGEKGGARDKYEQARSLADGIGMKEGVERAEEAIKRLEDETS</sequence>
<dbReference type="InterPro" id="IPR019734">
    <property type="entry name" value="TPR_rpt"/>
</dbReference>
<reference evidence="3 4" key="1">
    <citation type="journal article" date="2018" name="Nat. Ecol. Evol.">
        <title>Pezizomycetes genomes reveal the molecular basis of ectomycorrhizal truffle lifestyle.</title>
        <authorList>
            <person name="Murat C."/>
            <person name="Payen T."/>
            <person name="Noel B."/>
            <person name="Kuo A."/>
            <person name="Morin E."/>
            <person name="Chen J."/>
            <person name="Kohler A."/>
            <person name="Krizsan K."/>
            <person name="Balestrini R."/>
            <person name="Da Silva C."/>
            <person name="Montanini B."/>
            <person name="Hainaut M."/>
            <person name="Levati E."/>
            <person name="Barry K.W."/>
            <person name="Belfiori B."/>
            <person name="Cichocki N."/>
            <person name="Clum A."/>
            <person name="Dockter R.B."/>
            <person name="Fauchery L."/>
            <person name="Guy J."/>
            <person name="Iotti M."/>
            <person name="Le Tacon F."/>
            <person name="Lindquist E.A."/>
            <person name="Lipzen A."/>
            <person name="Malagnac F."/>
            <person name="Mello A."/>
            <person name="Molinier V."/>
            <person name="Miyauchi S."/>
            <person name="Poulain J."/>
            <person name="Riccioni C."/>
            <person name="Rubini A."/>
            <person name="Sitrit Y."/>
            <person name="Splivallo R."/>
            <person name="Traeger S."/>
            <person name="Wang M."/>
            <person name="Zifcakova L."/>
            <person name="Wipf D."/>
            <person name="Zambonelli A."/>
            <person name="Paolocci F."/>
            <person name="Nowrousian M."/>
            <person name="Ottonello S."/>
            <person name="Baldrian P."/>
            <person name="Spatafora J.W."/>
            <person name="Henrissat B."/>
            <person name="Nagy L.G."/>
            <person name="Aury J.M."/>
            <person name="Wincker P."/>
            <person name="Grigoriev I.V."/>
            <person name="Bonfante P."/>
            <person name="Martin F.M."/>
        </authorList>
    </citation>
    <scope>NUCLEOTIDE SEQUENCE [LARGE SCALE GENOMIC DNA]</scope>
    <source>
        <strain evidence="3 4">RN42</strain>
    </source>
</reference>
<dbReference type="GO" id="GO:0051787">
    <property type="term" value="F:misfolded protein binding"/>
    <property type="evidence" value="ECO:0007669"/>
    <property type="project" value="TreeGrafter"/>
</dbReference>
<protein>
    <recommendedName>
        <fullName evidence="5">TPR domain-containing protein</fullName>
    </recommendedName>
</protein>
<dbReference type="InterPro" id="IPR040201">
    <property type="entry name" value="Mrg3-like"/>
</dbReference>